<dbReference type="Proteomes" id="UP000649829">
    <property type="component" value="Unassembled WGS sequence"/>
</dbReference>
<dbReference type="AlphaFoldDB" id="A0A917SP93"/>
<feature type="compositionally biased region" description="Basic and acidic residues" evidence="1">
    <location>
        <begin position="37"/>
        <end position="49"/>
    </location>
</feature>
<organism evidence="2 3">
    <name type="scientific">Pseudooceanicola nanhaiensis</name>
    <dbReference type="NCBI Taxonomy" id="375761"/>
    <lineage>
        <taxon>Bacteria</taxon>
        <taxon>Pseudomonadati</taxon>
        <taxon>Pseudomonadota</taxon>
        <taxon>Alphaproteobacteria</taxon>
        <taxon>Rhodobacterales</taxon>
        <taxon>Paracoccaceae</taxon>
        <taxon>Pseudooceanicola</taxon>
    </lineage>
</organism>
<reference evidence="2" key="1">
    <citation type="journal article" date="2014" name="Int. J. Syst. Evol. Microbiol.">
        <title>Complete genome sequence of Corynebacterium casei LMG S-19264T (=DSM 44701T), isolated from a smear-ripened cheese.</title>
        <authorList>
            <consortium name="US DOE Joint Genome Institute (JGI-PGF)"/>
            <person name="Walter F."/>
            <person name="Albersmeier A."/>
            <person name="Kalinowski J."/>
            <person name="Ruckert C."/>
        </authorList>
    </citation>
    <scope>NUCLEOTIDE SEQUENCE</scope>
    <source>
        <strain evidence="2">CGMCC 1.6293</strain>
    </source>
</reference>
<proteinExistence type="predicted"/>
<reference evidence="2" key="2">
    <citation type="submission" date="2020-09" db="EMBL/GenBank/DDBJ databases">
        <authorList>
            <person name="Sun Q."/>
            <person name="Zhou Y."/>
        </authorList>
    </citation>
    <scope>NUCLEOTIDE SEQUENCE</scope>
    <source>
        <strain evidence="2">CGMCC 1.6293</strain>
    </source>
</reference>
<accession>A0A917SP93</accession>
<comment type="caution">
    <text evidence="2">The sequence shown here is derived from an EMBL/GenBank/DDBJ whole genome shotgun (WGS) entry which is preliminary data.</text>
</comment>
<sequence length="79" mass="8537">MAPKSTTKASDDEKVDVKATNTDVNVSTETIDGPSVEDARDGTTKEQNRLDQNIPSGRANDFDPEKMGLDPVPYGKAKK</sequence>
<name>A0A917SP93_9RHOB</name>
<evidence type="ECO:0000313" key="3">
    <source>
        <dbReference type="Proteomes" id="UP000649829"/>
    </source>
</evidence>
<dbReference type="EMBL" id="BMLF01000001">
    <property type="protein sequence ID" value="GGL91704.1"/>
    <property type="molecule type" value="Genomic_DNA"/>
</dbReference>
<feature type="region of interest" description="Disordered" evidence="1">
    <location>
        <begin position="1"/>
        <end position="79"/>
    </location>
</feature>
<protein>
    <submittedName>
        <fullName evidence="2">Uncharacterized protein</fullName>
    </submittedName>
</protein>
<feature type="compositionally biased region" description="Polar residues" evidence="1">
    <location>
        <begin position="19"/>
        <end position="30"/>
    </location>
</feature>
<evidence type="ECO:0000313" key="2">
    <source>
        <dbReference type="EMBL" id="GGL91704.1"/>
    </source>
</evidence>
<dbReference type="RefSeq" id="WP_036538438.1">
    <property type="nucleotide sequence ID" value="NZ_BMLF01000001.1"/>
</dbReference>
<keyword evidence="3" id="KW-1185">Reference proteome</keyword>
<gene>
    <name evidence="2" type="ORF">GCM10011534_12290</name>
</gene>
<evidence type="ECO:0000256" key="1">
    <source>
        <dbReference type="SAM" id="MobiDB-lite"/>
    </source>
</evidence>